<organism evidence="1 2">
    <name type="scientific">Nonomuraea thailandensis</name>
    <dbReference type="NCBI Taxonomy" id="1188745"/>
    <lineage>
        <taxon>Bacteria</taxon>
        <taxon>Bacillati</taxon>
        <taxon>Actinomycetota</taxon>
        <taxon>Actinomycetes</taxon>
        <taxon>Streptosporangiales</taxon>
        <taxon>Streptosporangiaceae</taxon>
        <taxon>Nonomuraea</taxon>
    </lineage>
</organism>
<dbReference type="EMBL" id="JAMZEB010000002">
    <property type="protein sequence ID" value="MCP2354103.1"/>
    <property type="molecule type" value="Genomic_DNA"/>
</dbReference>
<proteinExistence type="predicted"/>
<protein>
    <submittedName>
        <fullName evidence="1">Uncharacterized protein</fullName>
    </submittedName>
</protein>
<gene>
    <name evidence="1" type="ORF">HD597_001123</name>
</gene>
<evidence type="ECO:0000313" key="1">
    <source>
        <dbReference type="EMBL" id="MCP2354103.1"/>
    </source>
</evidence>
<dbReference type="AlphaFoldDB" id="A0A9X2GHA5"/>
<keyword evidence="2" id="KW-1185">Reference proteome</keyword>
<comment type="caution">
    <text evidence="1">The sequence shown here is derived from an EMBL/GenBank/DDBJ whole genome shotgun (WGS) entry which is preliminary data.</text>
</comment>
<accession>A0A9X2GHA5</accession>
<dbReference type="Proteomes" id="UP001139648">
    <property type="component" value="Unassembled WGS sequence"/>
</dbReference>
<sequence length="36" mass="3988">MVVIGARFDGRCPAIANGRSREWTFKAGSYDKTVAR</sequence>
<evidence type="ECO:0000313" key="2">
    <source>
        <dbReference type="Proteomes" id="UP001139648"/>
    </source>
</evidence>
<reference evidence="1" key="1">
    <citation type="submission" date="2022-06" db="EMBL/GenBank/DDBJ databases">
        <title>Sequencing the genomes of 1000 actinobacteria strains.</title>
        <authorList>
            <person name="Klenk H.-P."/>
        </authorList>
    </citation>
    <scope>NUCLEOTIDE SEQUENCE</scope>
    <source>
        <strain evidence="1">DSM 46694</strain>
    </source>
</reference>
<name>A0A9X2GHA5_9ACTN</name>